<keyword evidence="1" id="KW-0472">Membrane</keyword>
<keyword evidence="1" id="KW-0812">Transmembrane</keyword>
<protein>
    <submittedName>
        <fullName evidence="2">Uncharacterized protein</fullName>
    </submittedName>
</protein>
<evidence type="ECO:0000256" key="1">
    <source>
        <dbReference type="SAM" id="Phobius"/>
    </source>
</evidence>
<evidence type="ECO:0000313" key="2">
    <source>
        <dbReference type="EMBL" id="BBP88893.1"/>
    </source>
</evidence>
<name>A0A5S9M6Z5_BACIA</name>
<feature type="transmembrane region" description="Helical" evidence="1">
    <location>
        <begin position="7"/>
        <end position="26"/>
    </location>
</feature>
<sequence length="112" mass="13157">MTFKKKAFNIGYFVLLLSFIVVYFFASSRSIIYSNYDPNRIIWSISICDFQETKKEKKTANKKCPSLHSSRALKFKPFSLLVFSIVIYDGFKHPLHFSKHTICHFFSSTRLI</sequence>
<gene>
    <name evidence="2" type="ORF">BsIDN1_25110</name>
</gene>
<keyword evidence="1" id="KW-1133">Transmembrane helix</keyword>
<organism evidence="2 3">
    <name type="scientific">Bacillus safensis</name>
    <dbReference type="NCBI Taxonomy" id="561879"/>
    <lineage>
        <taxon>Bacteria</taxon>
        <taxon>Bacillati</taxon>
        <taxon>Bacillota</taxon>
        <taxon>Bacilli</taxon>
        <taxon>Bacillales</taxon>
        <taxon>Bacillaceae</taxon>
        <taxon>Bacillus</taxon>
    </lineage>
</organism>
<dbReference type="EMBL" id="AP021906">
    <property type="protein sequence ID" value="BBP88893.1"/>
    <property type="molecule type" value="Genomic_DNA"/>
</dbReference>
<dbReference type="Proteomes" id="UP000464658">
    <property type="component" value="Chromosome"/>
</dbReference>
<reference evidence="2 3" key="1">
    <citation type="submission" date="2019-12" db="EMBL/GenBank/DDBJ databases">
        <title>Full genome sequence of a Bacillus safensis strain isolated from commercially available natto in Indonesia.</title>
        <authorList>
            <person name="Yoshida M."/>
            <person name="Uomi M."/>
            <person name="Waturangi D."/>
            <person name="Ekaputri J.J."/>
            <person name="Setiamarga D.H.E."/>
        </authorList>
    </citation>
    <scope>NUCLEOTIDE SEQUENCE [LARGE SCALE GENOMIC DNA]</scope>
    <source>
        <strain evidence="2 3">IDN1</strain>
    </source>
</reference>
<dbReference type="AlphaFoldDB" id="A0A5S9M6Z5"/>
<evidence type="ECO:0000313" key="3">
    <source>
        <dbReference type="Proteomes" id="UP000464658"/>
    </source>
</evidence>
<accession>A0A5S9M6Z5</accession>
<proteinExistence type="predicted"/>